<gene>
    <name evidence="1" type="ORF">Pint_03079</name>
</gene>
<dbReference type="EMBL" id="CM047736">
    <property type="protein sequence ID" value="KAJ0054429.1"/>
    <property type="molecule type" value="Genomic_DNA"/>
</dbReference>
<comment type="caution">
    <text evidence="1">The sequence shown here is derived from an EMBL/GenBank/DDBJ whole genome shotgun (WGS) entry which is preliminary data.</text>
</comment>
<protein>
    <submittedName>
        <fullName evidence="1">Uncharacterized protein</fullName>
    </submittedName>
</protein>
<name>A0ACC0ZN15_9ROSI</name>
<sequence>MTMSKTVVLVVLMVALLAESSRAMELCNIDDEGLTACKPSVMKPEPVAPSEECCKAVQGANLTCLCSYRTSPWLPAFGIDPDLALQLPPKCNLTPPADCQYD</sequence>
<accession>A0ACC0ZN15</accession>
<keyword evidence="2" id="KW-1185">Reference proteome</keyword>
<evidence type="ECO:0000313" key="1">
    <source>
        <dbReference type="EMBL" id="KAJ0054429.1"/>
    </source>
</evidence>
<evidence type="ECO:0000313" key="2">
    <source>
        <dbReference type="Proteomes" id="UP001163603"/>
    </source>
</evidence>
<organism evidence="1 2">
    <name type="scientific">Pistacia integerrima</name>
    <dbReference type="NCBI Taxonomy" id="434235"/>
    <lineage>
        <taxon>Eukaryota</taxon>
        <taxon>Viridiplantae</taxon>
        <taxon>Streptophyta</taxon>
        <taxon>Embryophyta</taxon>
        <taxon>Tracheophyta</taxon>
        <taxon>Spermatophyta</taxon>
        <taxon>Magnoliopsida</taxon>
        <taxon>eudicotyledons</taxon>
        <taxon>Gunneridae</taxon>
        <taxon>Pentapetalae</taxon>
        <taxon>rosids</taxon>
        <taxon>malvids</taxon>
        <taxon>Sapindales</taxon>
        <taxon>Anacardiaceae</taxon>
        <taxon>Pistacia</taxon>
    </lineage>
</organism>
<dbReference type="Proteomes" id="UP001163603">
    <property type="component" value="Chromosome 1"/>
</dbReference>
<reference evidence="2" key="1">
    <citation type="journal article" date="2023" name="G3 (Bethesda)">
        <title>Genome assembly and association tests identify interacting loci associated with vigor, precocity, and sex in interspecific pistachio rootstocks.</title>
        <authorList>
            <person name="Palmer W."/>
            <person name="Jacygrad E."/>
            <person name="Sagayaradj S."/>
            <person name="Cavanaugh K."/>
            <person name="Han R."/>
            <person name="Bertier L."/>
            <person name="Beede B."/>
            <person name="Kafkas S."/>
            <person name="Golino D."/>
            <person name="Preece J."/>
            <person name="Michelmore R."/>
        </authorList>
    </citation>
    <scope>NUCLEOTIDE SEQUENCE [LARGE SCALE GENOMIC DNA]</scope>
</reference>
<proteinExistence type="predicted"/>